<sequence>MLYLRLYDNTRLQAVCVADEIRVEESIEAQRSDAITAAFSLVIHCNQDATTPTLYICFLILDRTIFHPVLLAALLQLQFEAHQESSSADYVESNCMSRGVTSRLTLTSDPSLGSQTGIGEERISLCCNVM</sequence>
<organism evidence="1 2">
    <name type="scientific">Silurus asotus</name>
    <name type="common">Amur catfish</name>
    <name type="synonym">Parasilurus asotus</name>
    <dbReference type="NCBI Taxonomy" id="30991"/>
    <lineage>
        <taxon>Eukaryota</taxon>
        <taxon>Metazoa</taxon>
        <taxon>Chordata</taxon>
        <taxon>Craniata</taxon>
        <taxon>Vertebrata</taxon>
        <taxon>Euteleostomi</taxon>
        <taxon>Actinopterygii</taxon>
        <taxon>Neopterygii</taxon>
        <taxon>Teleostei</taxon>
        <taxon>Ostariophysi</taxon>
        <taxon>Siluriformes</taxon>
        <taxon>Siluridae</taxon>
        <taxon>Silurus</taxon>
    </lineage>
</organism>
<dbReference type="Proteomes" id="UP001205998">
    <property type="component" value="Unassembled WGS sequence"/>
</dbReference>
<evidence type="ECO:0000313" key="1">
    <source>
        <dbReference type="EMBL" id="KAI5622531.1"/>
    </source>
</evidence>
<keyword evidence="2" id="KW-1185">Reference proteome</keyword>
<dbReference type="AlphaFoldDB" id="A0AAD5AU20"/>
<name>A0AAD5AU20_SILAS</name>
<dbReference type="EMBL" id="MU551617">
    <property type="protein sequence ID" value="KAI5622531.1"/>
    <property type="molecule type" value="Genomic_DNA"/>
</dbReference>
<protein>
    <submittedName>
        <fullName evidence="1">Uncharacterized protein</fullName>
    </submittedName>
</protein>
<comment type="caution">
    <text evidence="1">The sequence shown here is derived from an EMBL/GenBank/DDBJ whole genome shotgun (WGS) entry which is preliminary data.</text>
</comment>
<reference evidence="1" key="1">
    <citation type="submission" date="2018-07" db="EMBL/GenBank/DDBJ databases">
        <title>Comparative genomics of catfishes provides insights into carnivory and benthic adaptation.</title>
        <authorList>
            <person name="Zhang Y."/>
            <person name="Wang D."/>
            <person name="Peng Z."/>
            <person name="Zheng S."/>
            <person name="Shao F."/>
            <person name="Tao W."/>
        </authorList>
    </citation>
    <scope>NUCLEOTIDE SEQUENCE</scope>
    <source>
        <strain evidence="1">Chongqing</strain>
    </source>
</reference>
<accession>A0AAD5AU20</accession>
<evidence type="ECO:0000313" key="2">
    <source>
        <dbReference type="Proteomes" id="UP001205998"/>
    </source>
</evidence>
<proteinExistence type="predicted"/>
<gene>
    <name evidence="1" type="ORF">C0J50_18132</name>
</gene>